<dbReference type="SUPFAM" id="SSF56935">
    <property type="entry name" value="Porins"/>
    <property type="match status" value="1"/>
</dbReference>
<keyword evidence="7" id="KW-0998">Cell outer membrane</keyword>
<reference evidence="12 13" key="1">
    <citation type="submission" date="2024-03" db="EMBL/GenBank/DDBJ databases">
        <title>Chitinophaga caseinilytica sp. nov., a casein hydrolysing bacterium isolated from forest soil.</title>
        <authorList>
            <person name="Lee D.S."/>
            <person name="Han D.M."/>
            <person name="Baek J.H."/>
            <person name="Choi D.G."/>
            <person name="Jeon J.H."/>
            <person name="Jeon C.O."/>
        </authorList>
    </citation>
    <scope>NUCLEOTIDE SEQUENCE [LARGE SCALE GENOMIC DNA]</scope>
    <source>
        <strain evidence="12 13">KACC 19118</strain>
    </source>
</reference>
<evidence type="ECO:0000259" key="10">
    <source>
        <dbReference type="Pfam" id="PF07715"/>
    </source>
</evidence>
<keyword evidence="4" id="KW-0812">Transmembrane</keyword>
<evidence type="ECO:0000256" key="5">
    <source>
        <dbReference type="ARBA" id="ARBA00022729"/>
    </source>
</evidence>
<dbReference type="Pfam" id="PF14905">
    <property type="entry name" value="OMP_b-brl_3"/>
    <property type="match status" value="1"/>
</dbReference>
<sequence length="815" mass="89689">MQLNYHAIFLSLFGTTLLTGLPRAFAQNVPSGPTVRAVIADSSSRQVLPYVTIGVVNEHGSPVAAAYSKENGTFSLQLPGSGHFRLVVSSVGHRPLHLPLNAAHGAPALPDTLWLATSSRQLGEVQVVARKQLIEQKPGMLVYNAGNDIGNKGGTAADVLRKAPALNVDPQGNVTMRGSGTLRILVDGKYSGQMARSAADALNMMPADIIQSVEIVTTPSAKYDAEGAAGVINIITIKNGKSFSGALEVTASNWEQAINPRVSLSRDKWNMSFHGHFHRLQDKSAAITERTSLKDGAPTQTLFQEKRQNNVMPHTSGELTVGFTPDSVSELSLNVNAWLGSWPDGSRQTTRIRLPNGTFADAYLQDARKKERFLGADISLGYNRKLKRPGQEFTAMAQVSPTGGNSSYASTQSAEDGKFRSREENFSKTRNTEYTLQADYSHPLSADGAFMLESGIKSIFRDANNNYDVWYADAPPPAALDFLADRSDKFSYSQTVLAGYVLMKMKFKHGWYAEAGARLEHTGMEGKMRGGKDAFSNTLLNFVPTATLSKKLTDEQTLSLSYAKRLTRPYIWDLNPNADASDPSNIVVGNPSLLPEIMHQGELSYGFTPSSGLFLNLAAFYKQTDQSIFDLTTTNDNGVATTQKQNLAGNRRYGMNFSSAFSITPKWNMNGNFNLNRLDYESRALFIVSKGWATDVNVNTMYKLPGNVSLQAFGEYSTRQVTFQGHRTPWFFYSFSAKKELKETKMTVTISAINPFNNTLSQTEVINTAAFRSSVLNRYYDQSLKLTLNWEFGSMFEQKARKKISNDDVREKGGE</sequence>
<dbReference type="InterPro" id="IPR036942">
    <property type="entry name" value="Beta-barrel_TonB_sf"/>
</dbReference>
<evidence type="ECO:0000256" key="2">
    <source>
        <dbReference type="ARBA" id="ARBA00022448"/>
    </source>
</evidence>
<evidence type="ECO:0000256" key="3">
    <source>
        <dbReference type="ARBA" id="ARBA00022452"/>
    </source>
</evidence>
<dbReference type="RefSeq" id="WP_341841462.1">
    <property type="nucleotide sequence ID" value="NZ_CP149792.1"/>
</dbReference>
<keyword evidence="5 9" id="KW-0732">Signal</keyword>
<feature type="compositionally biased region" description="Basic and acidic residues" evidence="8">
    <location>
        <begin position="415"/>
        <end position="426"/>
    </location>
</feature>
<comment type="subcellular location">
    <subcellularLocation>
        <location evidence="1">Cell outer membrane</location>
        <topology evidence="1">Multi-pass membrane protein</topology>
    </subcellularLocation>
</comment>
<dbReference type="InterPro" id="IPR041700">
    <property type="entry name" value="OMP_b-brl_3"/>
</dbReference>
<feature type="region of interest" description="Disordered" evidence="8">
    <location>
        <begin position="398"/>
        <end position="426"/>
    </location>
</feature>
<name>A0ABZ2Z4F8_9BACT</name>
<evidence type="ECO:0000259" key="11">
    <source>
        <dbReference type="Pfam" id="PF14905"/>
    </source>
</evidence>
<accession>A0ABZ2Z4F8</accession>
<keyword evidence="6" id="KW-0472">Membrane</keyword>
<feature type="compositionally biased region" description="Polar residues" evidence="8">
    <location>
        <begin position="398"/>
        <end position="414"/>
    </location>
</feature>
<dbReference type="Pfam" id="PF07715">
    <property type="entry name" value="Plug"/>
    <property type="match status" value="1"/>
</dbReference>
<dbReference type="InterPro" id="IPR012910">
    <property type="entry name" value="Plug_dom"/>
</dbReference>
<evidence type="ECO:0000256" key="1">
    <source>
        <dbReference type="ARBA" id="ARBA00004571"/>
    </source>
</evidence>
<dbReference type="Gene3D" id="2.40.170.20">
    <property type="entry name" value="TonB-dependent receptor, beta-barrel domain"/>
    <property type="match status" value="1"/>
</dbReference>
<keyword evidence="2" id="KW-0813">Transport</keyword>
<evidence type="ECO:0000256" key="6">
    <source>
        <dbReference type="ARBA" id="ARBA00023136"/>
    </source>
</evidence>
<dbReference type="InterPro" id="IPR039426">
    <property type="entry name" value="TonB-dep_rcpt-like"/>
</dbReference>
<evidence type="ECO:0000256" key="8">
    <source>
        <dbReference type="SAM" id="MobiDB-lite"/>
    </source>
</evidence>
<evidence type="ECO:0000256" key="9">
    <source>
        <dbReference type="SAM" id="SignalP"/>
    </source>
</evidence>
<dbReference type="InterPro" id="IPR037066">
    <property type="entry name" value="Plug_dom_sf"/>
</dbReference>
<feature type="chain" id="PRO_5047550747" evidence="9">
    <location>
        <begin position="27"/>
        <end position="815"/>
    </location>
</feature>
<dbReference type="Proteomes" id="UP001449657">
    <property type="component" value="Chromosome"/>
</dbReference>
<dbReference type="EMBL" id="CP150096">
    <property type="protein sequence ID" value="WZN46780.1"/>
    <property type="molecule type" value="Genomic_DNA"/>
</dbReference>
<proteinExistence type="predicted"/>
<feature type="domain" description="TonB-dependent receptor plug" evidence="10">
    <location>
        <begin position="153"/>
        <end position="231"/>
    </location>
</feature>
<dbReference type="PANTHER" id="PTHR30069:SF29">
    <property type="entry name" value="HEMOGLOBIN AND HEMOGLOBIN-HAPTOGLOBIN-BINDING PROTEIN 1-RELATED"/>
    <property type="match status" value="1"/>
</dbReference>
<evidence type="ECO:0000313" key="12">
    <source>
        <dbReference type="EMBL" id="WZN46780.1"/>
    </source>
</evidence>
<evidence type="ECO:0000256" key="7">
    <source>
        <dbReference type="ARBA" id="ARBA00023237"/>
    </source>
</evidence>
<feature type="signal peptide" evidence="9">
    <location>
        <begin position="1"/>
        <end position="26"/>
    </location>
</feature>
<gene>
    <name evidence="12" type="ORF">WJU22_01100</name>
</gene>
<dbReference type="Gene3D" id="2.170.130.10">
    <property type="entry name" value="TonB-dependent receptor, plug domain"/>
    <property type="match status" value="1"/>
</dbReference>
<keyword evidence="3" id="KW-1134">Transmembrane beta strand</keyword>
<keyword evidence="13" id="KW-1185">Reference proteome</keyword>
<evidence type="ECO:0000256" key="4">
    <source>
        <dbReference type="ARBA" id="ARBA00022692"/>
    </source>
</evidence>
<protein>
    <submittedName>
        <fullName evidence="12">TonB-dependent receptor</fullName>
    </submittedName>
</protein>
<keyword evidence="12" id="KW-0675">Receptor</keyword>
<feature type="domain" description="Outer membrane protein beta-barrel" evidence="11">
    <location>
        <begin position="384"/>
        <end position="790"/>
    </location>
</feature>
<organism evidence="12 13">
    <name type="scientific">Chitinophaga caseinilytica</name>
    <dbReference type="NCBI Taxonomy" id="2267521"/>
    <lineage>
        <taxon>Bacteria</taxon>
        <taxon>Pseudomonadati</taxon>
        <taxon>Bacteroidota</taxon>
        <taxon>Chitinophagia</taxon>
        <taxon>Chitinophagales</taxon>
        <taxon>Chitinophagaceae</taxon>
        <taxon>Chitinophaga</taxon>
    </lineage>
</organism>
<dbReference type="PANTHER" id="PTHR30069">
    <property type="entry name" value="TONB-DEPENDENT OUTER MEMBRANE RECEPTOR"/>
    <property type="match status" value="1"/>
</dbReference>
<evidence type="ECO:0000313" key="13">
    <source>
        <dbReference type="Proteomes" id="UP001449657"/>
    </source>
</evidence>